<dbReference type="GO" id="GO:0008757">
    <property type="term" value="F:S-adenosylmethionine-dependent methyltransferase activity"/>
    <property type="evidence" value="ECO:0007669"/>
    <property type="project" value="InterPro"/>
</dbReference>
<sequence>MDTTAGQARSDRAAAVRRLEGGDLAGPEALELMRAACGQPEPELRRLLAEDLPAMVVLGTGPQGHPTSLAAALMEGQRVALEYIAVDEAQRGRGRGRELVERLALLGSSILAETDDDAVGFYRALGFQVAPAPPDPRWPGVPRFRCTRSGPGPALIERWDRAHRAARMVGWDFSALSGRMTMGSPPWDVEAECLEALRALAARALEGRQGRRPRVLDMGTGGGERLAGLLAQLGDHQRRALEVLATEGWQDNLPVARERLQVLEPAVEVLAHDAEGPDPLPVPKASIDLVMNRHEALIPADAARVLRPGGLLITQQVDGTEVPEVHRWFGTEPLFPQVRPGIVAERSRQAGLVVEDCEAWEGPLELADVEALVEYWGYVPWDVPEDFTVPGYATTLARIHRESGGGPVRLTARRFRLRARRS</sequence>
<dbReference type="InterPro" id="IPR000182">
    <property type="entry name" value="GNAT_dom"/>
</dbReference>
<dbReference type="SUPFAM" id="SSF55729">
    <property type="entry name" value="Acyl-CoA N-acyltransferases (Nat)"/>
    <property type="match status" value="1"/>
</dbReference>
<protein>
    <submittedName>
        <fullName evidence="2">GNAT family N-acetyltransferase</fullName>
    </submittedName>
</protein>
<evidence type="ECO:0000313" key="3">
    <source>
        <dbReference type="Proteomes" id="UP000572528"/>
    </source>
</evidence>
<dbReference type="Gene3D" id="3.40.50.150">
    <property type="entry name" value="Vaccinia Virus protein VP39"/>
    <property type="match status" value="1"/>
</dbReference>
<dbReference type="InterPro" id="IPR029063">
    <property type="entry name" value="SAM-dependent_MTases_sf"/>
</dbReference>
<dbReference type="InterPro" id="IPR052939">
    <property type="entry name" value="23S_rRNA_MeTrnsfrase_RlmA"/>
</dbReference>
<name>A0A853EGP9_9ACTO</name>
<dbReference type="PANTHER" id="PTHR43460:SF1">
    <property type="entry name" value="METHYLTRANSFERASE TYPE 11 DOMAIN-CONTAINING PROTEIN"/>
    <property type="match status" value="1"/>
</dbReference>
<dbReference type="Gene3D" id="3.40.630.30">
    <property type="match status" value="1"/>
</dbReference>
<feature type="domain" description="N-acetyltransferase" evidence="1">
    <location>
        <begin position="14"/>
        <end position="149"/>
    </location>
</feature>
<dbReference type="Pfam" id="PF08241">
    <property type="entry name" value="Methyltransf_11"/>
    <property type="match status" value="1"/>
</dbReference>
<evidence type="ECO:0000313" key="2">
    <source>
        <dbReference type="EMBL" id="NYS68469.1"/>
    </source>
</evidence>
<reference evidence="2 3" key="1">
    <citation type="submission" date="2020-07" db="EMBL/GenBank/DDBJ databases">
        <title>MOT database genomes.</title>
        <authorList>
            <person name="Joseph S."/>
            <person name="Aduse-Opoku J."/>
            <person name="Hashim A."/>
            <person name="Wade W."/>
            <person name="Curtis M."/>
        </authorList>
    </citation>
    <scope>NUCLEOTIDE SEQUENCE [LARGE SCALE GENOMIC DNA]</scope>
    <source>
        <strain evidence="2 3">WMus004</strain>
    </source>
</reference>
<dbReference type="InterPro" id="IPR013216">
    <property type="entry name" value="Methyltransf_11"/>
</dbReference>
<comment type="caution">
    <text evidence="2">The sequence shown here is derived from an EMBL/GenBank/DDBJ whole genome shotgun (WGS) entry which is preliminary data.</text>
</comment>
<dbReference type="PANTHER" id="PTHR43460">
    <property type="entry name" value="METHYLTRANSFERASE"/>
    <property type="match status" value="1"/>
</dbReference>
<dbReference type="EMBL" id="JACBXV010000020">
    <property type="protein sequence ID" value="NYS68469.1"/>
    <property type="molecule type" value="Genomic_DNA"/>
</dbReference>
<organism evidence="2 3">
    <name type="scientific">Actinomyces bowdenii</name>
    <dbReference type="NCBI Taxonomy" id="131109"/>
    <lineage>
        <taxon>Bacteria</taxon>
        <taxon>Bacillati</taxon>
        <taxon>Actinomycetota</taxon>
        <taxon>Actinomycetes</taxon>
        <taxon>Actinomycetales</taxon>
        <taxon>Actinomycetaceae</taxon>
        <taxon>Actinomyces</taxon>
    </lineage>
</organism>
<dbReference type="GO" id="GO:0016747">
    <property type="term" value="F:acyltransferase activity, transferring groups other than amino-acyl groups"/>
    <property type="evidence" value="ECO:0007669"/>
    <property type="project" value="InterPro"/>
</dbReference>
<dbReference type="SUPFAM" id="SSF53335">
    <property type="entry name" value="S-adenosyl-L-methionine-dependent methyltransferases"/>
    <property type="match status" value="1"/>
</dbReference>
<dbReference type="RefSeq" id="WP_179899805.1">
    <property type="nucleotide sequence ID" value="NZ_JACBXV010000020.1"/>
</dbReference>
<keyword evidence="2" id="KW-0808">Transferase</keyword>
<dbReference type="InterPro" id="IPR016181">
    <property type="entry name" value="Acyl_CoA_acyltransferase"/>
</dbReference>
<gene>
    <name evidence="2" type="ORF">HZZ05_02840</name>
</gene>
<dbReference type="AlphaFoldDB" id="A0A853EGP9"/>
<evidence type="ECO:0000259" key="1">
    <source>
        <dbReference type="PROSITE" id="PS51186"/>
    </source>
</evidence>
<proteinExistence type="predicted"/>
<dbReference type="Proteomes" id="UP000572528">
    <property type="component" value="Unassembled WGS sequence"/>
</dbReference>
<dbReference type="CDD" id="cd02440">
    <property type="entry name" value="AdoMet_MTases"/>
    <property type="match status" value="1"/>
</dbReference>
<dbReference type="Pfam" id="PF13508">
    <property type="entry name" value="Acetyltransf_7"/>
    <property type="match status" value="1"/>
</dbReference>
<accession>A0A853EGP9</accession>
<dbReference type="PROSITE" id="PS51186">
    <property type="entry name" value="GNAT"/>
    <property type="match status" value="1"/>
</dbReference>